<evidence type="ECO:0000313" key="2">
    <source>
        <dbReference type="Proteomes" id="UP000335636"/>
    </source>
</evidence>
<feature type="non-terminal residue" evidence="1">
    <location>
        <position position="63"/>
    </location>
</feature>
<protein>
    <submittedName>
        <fullName evidence="1">Uncharacterized protein</fullName>
    </submittedName>
</protein>
<comment type="caution">
    <text evidence="1">The sequence shown here is derived from an EMBL/GenBank/DDBJ whole genome shotgun (WGS) entry which is preliminary data.</text>
</comment>
<dbReference type="AlphaFoldDB" id="A0A5E4DB62"/>
<name>A0A5E4DB62_MARMO</name>
<sequence length="63" mass="6907">VIYVSAAGSMLCQIVNSLLLLPVSVARPLLSYLLDLLPPLDCLNRLLPAAALLEDQELQWPLH</sequence>
<evidence type="ECO:0000313" key="1">
    <source>
        <dbReference type="EMBL" id="VTJ91326.1"/>
    </source>
</evidence>
<feature type="non-terminal residue" evidence="1">
    <location>
        <position position="1"/>
    </location>
</feature>
<gene>
    <name evidence="1" type="ORF">MONAX_5E024541</name>
</gene>
<accession>A0A5E4DB62</accession>
<dbReference type="Proteomes" id="UP000335636">
    <property type="component" value="Unassembled WGS sequence"/>
</dbReference>
<organism evidence="1 2">
    <name type="scientific">Marmota monax</name>
    <name type="common">Woodchuck</name>
    <dbReference type="NCBI Taxonomy" id="9995"/>
    <lineage>
        <taxon>Eukaryota</taxon>
        <taxon>Metazoa</taxon>
        <taxon>Chordata</taxon>
        <taxon>Craniata</taxon>
        <taxon>Vertebrata</taxon>
        <taxon>Euteleostomi</taxon>
        <taxon>Mammalia</taxon>
        <taxon>Eutheria</taxon>
        <taxon>Euarchontoglires</taxon>
        <taxon>Glires</taxon>
        <taxon>Rodentia</taxon>
        <taxon>Sciuromorpha</taxon>
        <taxon>Sciuridae</taxon>
        <taxon>Xerinae</taxon>
        <taxon>Marmotini</taxon>
        <taxon>Marmota</taxon>
    </lineage>
</organism>
<keyword evidence="2" id="KW-1185">Reference proteome</keyword>
<dbReference type="EMBL" id="CABDUW010007678">
    <property type="protein sequence ID" value="VTJ91326.1"/>
    <property type="molecule type" value="Genomic_DNA"/>
</dbReference>
<reference evidence="1" key="1">
    <citation type="submission" date="2019-04" db="EMBL/GenBank/DDBJ databases">
        <authorList>
            <person name="Alioto T."/>
            <person name="Alioto T."/>
        </authorList>
    </citation>
    <scope>NUCLEOTIDE SEQUENCE [LARGE SCALE GENOMIC DNA]</scope>
</reference>
<proteinExistence type="predicted"/>